<accession>A0A2P2M658</accession>
<sequence>MLDRNTVRWINHFQYEQVSFIPPRYPQFIIQICNFQFTTSSPRSLHWYLHTTINNIIFHELSPPHFFIHAPNYTVVIMRKLDFTSRVKTL</sequence>
<dbReference type="AlphaFoldDB" id="A0A2P2M658"/>
<dbReference type="EMBL" id="GGEC01045210">
    <property type="protein sequence ID" value="MBX25694.1"/>
    <property type="molecule type" value="Transcribed_RNA"/>
</dbReference>
<evidence type="ECO:0000313" key="1">
    <source>
        <dbReference type="EMBL" id="MBX25694.1"/>
    </source>
</evidence>
<organism evidence="1">
    <name type="scientific">Rhizophora mucronata</name>
    <name type="common">Asiatic mangrove</name>
    <dbReference type="NCBI Taxonomy" id="61149"/>
    <lineage>
        <taxon>Eukaryota</taxon>
        <taxon>Viridiplantae</taxon>
        <taxon>Streptophyta</taxon>
        <taxon>Embryophyta</taxon>
        <taxon>Tracheophyta</taxon>
        <taxon>Spermatophyta</taxon>
        <taxon>Magnoliopsida</taxon>
        <taxon>eudicotyledons</taxon>
        <taxon>Gunneridae</taxon>
        <taxon>Pentapetalae</taxon>
        <taxon>rosids</taxon>
        <taxon>fabids</taxon>
        <taxon>Malpighiales</taxon>
        <taxon>Rhizophoraceae</taxon>
        <taxon>Rhizophora</taxon>
    </lineage>
</organism>
<proteinExistence type="predicted"/>
<name>A0A2P2M658_RHIMU</name>
<protein>
    <submittedName>
        <fullName evidence="1">Uncharacterized protein</fullName>
    </submittedName>
</protein>
<reference evidence="1" key="1">
    <citation type="submission" date="2018-02" db="EMBL/GenBank/DDBJ databases">
        <title>Rhizophora mucronata_Transcriptome.</title>
        <authorList>
            <person name="Meera S.P."/>
            <person name="Sreeshan A."/>
            <person name="Augustine A."/>
        </authorList>
    </citation>
    <scope>NUCLEOTIDE SEQUENCE</scope>
    <source>
        <tissue evidence="1">Leaf</tissue>
    </source>
</reference>